<evidence type="ECO:0000256" key="6">
    <source>
        <dbReference type="ARBA" id="ARBA00023242"/>
    </source>
</evidence>
<dbReference type="Proteomes" id="UP000014760">
    <property type="component" value="Unassembled WGS sequence"/>
</dbReference>
<accession>R7UWM7</accession>
<proteinExistence type="predicted"/>
<organism evidence="11">
    <name type="scientific">Capitella teleta</name>
    <name type="common">Polychaete worm</name>
    <dbReference type="NCBI Taxonomy" id="283909"/>
    <lineage>
        <taxon>Eukaryota</taxon>
        <taxon>Metazoa</taxon>
        <taxon>Spiralia</taxon>
        <taxon>Lophotrochozoa</taxon>
        <taxon>Annelida</taxon>
        <taxon>Polychaeta</taxon>
        <taxon>Sedentaria</taxon>
        <taxon>Scolecida</taxon>
        <taxon>Capitellidae</taxon>
        <taxon>Capitella</taxon>
    </lineage>
</organism>
<dbReference type="Pfam" id="PF13857">
    <property type="entry name" value="Ank_5"/>
    <property type="match status" value="1"/>
</dbReference>
<dbReference type="EMBL" id="KB297286">
    <property type="protein sequence ID" value="ELU10704.1"/>
    <property type="molecule type" value="Genomic_DNA"/>
</dbReference>
<keyword evidence="13" id="KW-1185">Reference proteome</keyword>
<evidence type="ECO:0000313" key="12">
    <source>
        <dbReference type="EnsemblMetazoa" id="CapteP220681"/>
    </source>
</evidence>
<comment type="subcellular location">
    <subcellularLocation>
        <location evidence="1">Nucleus</location>
    </subcellularLocation>
</comment>
<dbReference type="SMART" id="SM00248">
    <property type="entry name" value="ANK"/>
    <property type="match status" value="2"/>
</dbReference>
<dbReference type="InterPro" id="IPR038753">
    <property type="entry name" value="NFKBIL1"/>
</dbReference>
<evidence type="ECO:0000256" key="1">
    <source>
        <dbReference type="ARBA" id="ARBA00004123"/>
    </source>
</evidence>
<evidence type="ECO:0000313" key="11">
    <source>
        <dbReference type="EMBL" id="ELU10704.1"/>
    </source>
</evidence>
<keyword evidence="5 9" id="KW-0040">ANK repeat</keyword>
<dbReference type="AlphaFoldDB" id="R7UWM7"/>
<evidence type="ECO:0000256" key="7">
    <source>
        <dbReference type="ARBA" id="ARBA00030621"/>
    </source>
</evidence>
<reference evidence="12" key="3">
    <citation type="submission" date="2015-06" db="UniProtKB">
        <authorList>
            <consortium name="EnsemblMetazoa"/>
        </authorList>
    </citation>
    <scope>IDENTIFICATION</scope>
</reference>
<feature type="compositionally biased region" description="Basic residues" evidence="10">
    <location>
        <begin position="191"/>
        <end position="207"/>
    </location>
</feature>
<gene>
    <name evidence="11" type="ORF">CAPTEDRAFT_220681</name>
</gene>
<dbReference type="GO" id="GO:0005634">
    <property type="term" value="C:nucleus"/>
    <property type="evidence" value="ECO:0007669"/>
    <property type="project" value="UniProtKB-SubCell"/>
</dbReference>
<evidence type="ECO:0000256" key="5">
    <source>
        <dbReference type="ARBA" id="ARBA00023043"/>
    </source>
</evidence>
<feature type="region of interest" description="Disordered" evidence="10">
    <location>
        <begin position="191"/>
        <end position="226"/>
    </location>
</feature>
<keyword evidence="3" id="KW-0597">Phosphoprotein</keyword>
<dbReference type="InterPro" id="IPR036770">
    <property type="entry name" value="Ankyrin_rpt-contain_sf"/>
</dbReference>
<sequence>MREKYLKKLRKLLKQDKFSKLKSFFKKYDVNVNEILDEKQNTALHIACKYGHDAIALLLIKRGAGCLASNADGNLPLHLACKFALRNRHAYTDLVLPLMKNCRRSLDVRNSQGVTPRELLSEIKDQLQGQFHEDDSTSCESEIEEEDWREKLAHEVQGEDMFAAYENDYQYEGRVPNTYDNWADSMNKQYHRKHNQPHFASTRKRSRFSGEDKNDKKPKISDEKKEEFAKKLQEEYKKKKEKEKNEQSKEARKIYDLKCKAMFGPLRHKDHLHYKDIPWPFATKNCSAESVTSFLFADLAPASSGYKDYLRQQQIRWHPDRFMQKCRERLVEADLEKIVSTVKDVSQILNALSDKS</sequence>
<dbReference type="OMA" id="DEFCETF"/>
<reference evidence="13" key="1">
    <citation type="submission" date="2012-12" db="EMBL/GenBank/DDBJ databases">
        <authorList>
            <person name="Hellsten U."/>
            <person name="Grimwood J."/>
            <person name="Chapman J.A."/>
            <person name="Shapiro H."/>
            <person name="Aerts A."/>
            <person name="Otillar R.P."/>
            <person name="Terry A.Y."/>
            <person name="Boore J.L."/>
            <person name="Simakov O."/>
            <person name="Marletaz F."/>
            <person name="Cho S.-J."/>
            <person name="Edsinger-Gonzales E."/>
            <person name="Havlak P."/>
            <person name="Kuo D.-H."/>
            <person name="Larsson T."/>
            <person name="Lv J."/>
            <person name="Arendt D."/>
            <person name="Savage R."/>
            <person name="Osoegawa K."/>
            <person name="de Jong P."/>
            <person name="Lindberg D.R."/>
            <person name="Seaver E.C."/>
            <person name="Weisblat D.A."/>
            <person name="Putnam N.H."/>
            <person name="Grigoriev I.V."/>
            <person name="Rokhsar D.S."/>
        </authorList>
    </citation>
    <scope>NUCLEOTIDE SEQUENCE</scope>
    <source>
        <strain evidence="13">I ESC-2004</strain>
    </source>
</reference>
<dbReference type="PROSITE" id="PS50088">
    <property type="entry name" value="ANK_REPEAT"/>
    <property type="match status" value="1"/>
</dbReference>
<evidence type="ECO:0000256" key="2">
    <source>
        <dbReference type="ARBA" id="ARBA00014259"/>
    </source>
</evidence>
<dbReference type="PANTHER" id="PTHR15263:SF1">
    <property type="entry name" value="NF-KAPPA-B INHIBITOR-LIKE PROTEIN 1"/>
    <property type="match status" value="1"/>
</dbReference>
<dbReference type="SUPFAM" id="SSF48403">
    <property type="entry name" value="Ankyrin repeat"/>
    <property type="match status" value="1"/>
</dbReference>
<dbReference type="Gene3D" id="1.25.40.20">
    <property type="entry name" value="Ankyrin repeat-containing domain"/>
    <property type="match status" value="1"/>
</dbReference>
<dbReference type="PANTHER" id="PTHR15263">
    <property type="entry name" value="I-KAPPA-B-LIKE PROTEIN IKBL"/>
    <property type="match status" value="1"/>
</dbReference>
<reference evidence="11 13" key="2">
    <citation type="journal article" date="2013" name="Nature">
        <title>Insights into bilaterian evolution from three spiralian genomes.</title>
        <authorList>
            <person name="Simakov O."/>
            <person name="Marletaz F."/>
            <person name="Cho S.J."/>
            <person name="Edsinger-Gonzales E."/>
            <person name="Havlak P."/>
            <person name="Hellsten U."/>
            <person name="Kuo D.H."/>
            <person name="Larsson T."/>
            <person name="Lv J."/>
            <person name="Arendt D."/>
            <person name="Savage R."/>
            <person name="Osoegawa K."/>
            <person name="de Jong P."/>
            <person name="Grimwood J."/>
            <person name="Chapman J.A."/>
            <person name="Shapiro H."/>
            <person name="Aerts A."/>
            <person name="Otillar R.P."/>
            <person name="Terry A.Y."/>
            <person name="Boore J.L."/>
            <person name="Grigoriev I.V."/>
            <person name="Lindberg D.R."/>
            <person name="Seaver E.C."/>
            <person name="Weisblat D.A."/>
            <person name="Putnam N.H."/>
            <person name="Rokhsar D.S."/>
        </authorList>
    </citation>
    <scope>NUCLEOTIDE SEQUENCE</scope>
    <source>
        <strain evidence="11 13">I ESC-2004</strain>
    </source>
</reference>
<protein>
    <recommendedName>
        <fullName evidence="2">NF-kappa-B inhibitor-like protein 1</fullName>
    </recommendedName>
    <alternativeName>
        <fullName evidence="7">Inhibitor of kappa B-like protein</fullName>
    </alternativeName>
    <alternativeName>
        <fullName evidence="8">Nuclear factor of kappa light polypeptide gene enhancer in B-cells inhibitor-like 1</fullName>
    </alternativeName>
</protein>
<evidence type="ECO:0000313" key="13">
    <source>
        <dbReference type="Proteomes" id="UP000014760"/>
    </source>
</evidence>
<dbReference type="EnsemblMetazoa" id="CapteT220681">
    <property type="protein sequence ID" value="CapteP220681"/>
    <property type="gene ID" value="CapteG220681"/>
</dbReference>
<evidence type="ECO:0000256" key="3">
    <source>
        <dbReference type="ARBA" id="ARBA00022553"/>
    </source>
</evidence>
<evidence type="ECO:0000256" key="4">
    <source>
        <dbReference type="ARBA" id="ARBA00022737"/>
    </source>
</evidence>
<keyword evidence="6" id="KW-0539">Nucleus</keyword>
<evidence type="ECO:0000256" key="10">
    <source>
        <dbReference type="SAM" id="MobiDB-lite"/>
    </source>
</evidence>
<name>R7UWM7_CAPTE</name>
<dbReference type="InterPro" id="IPR002110">
    <property type="entry name" value="Ankyrin_rpt"/>
</dbReference>
<dbReference type="PROSITE" id="PS50297">
    <property type="entry name" value="ANK_REP_REGION"/>
    <property type="match status" value="1"/>
</dbReference>
<feature type="compositionally biased region" description="Basic and acidic residues" evidence="10">
    <location>
        <begin position="208"/>
        <end position="226"/>
    </location>
</feature>
<feature type="repeat" description="ANK" evidence="9">
    <location>
        <begin position="39"/>
        <end position="71"/>
    </location>
</feature>
<dbReference type="HOGENOM" id="CLU_054217_0_0_1"/>
<dbReference type="GO" id="GO:0043124">
    <property type="term" value="P:negative regulation of canonical NF-kappaB signal transduction"/>
    <property type="evidence" value="ECO:0007669"/>
    <property type="project" value="InterPro"/>
</dbReference>
<keyword evidence="4" id="KW-0677">Repeat</keyword>
<evidence type="ECO:0000256" key="8">
    <source>
        <dbReference type="ARBA" id="ARBA00030802"/>
    </source>
</evidence>
<dbReference type="OrthoDB" id="412109at2759"/>
<evidence type="ECO:0000256" key="9">
    <source>
        <dbReference type="PROSITE-ProRule" id="PRU00023"/>
    </source>
</evidence>
<dbReference type="EMBL" id="AMQN01005986">
    <property type="status" value="NOT_ANNOTATED_CDS"/>
    <property type="molecule type" value="Genomic_DNA"/>
</dbReference>
<dbReference type="EMBL" id="AMQN01005985">
    <property type="status" value="NOT_ANNOTATED_CDS"/>
    <property type="molecule type" value="Genomic_DNA"/>
</dbReference>